<dbReference type="AlphaFoldDB" id="A0A9D4RQK5"/>
<keyword evidence="2" id="KW-1185">Reference proteome</keyword>
<sequence length="117" mass="13368">MMMMMMITMMRARPLPAKFAFRTALDSLKLCGILAALGRYPDDSRPNVDRLSSDLHDDAPVARRTAPTFPVFLMPGDWMNRPATGLFVTEALRQRTFNDTFTPMSTIRRWLQSQKNA</sequence>
<dbReference type="Proteomes" id="UP000828390">
    <property type="component" value="Unassembled WGS sequence"/>
</dbReference>
<reference evidence="1" key="1">
    <citation type="journal article" date="2019" name="bioRxiv">
        <title>The Genome of the Zebra Mussel, Dreissena polymorpha: A Resource for Invasive Species Research.</title>
        <authorList>
            <person name="McCartney M.A."/>
            <person name="Auch B."/>
            <person name="Kono T."/>
            <person name="Mallez S."/>
            <person name="Zhang Y."/>
            <person name="Obille A."/>
            <person name="Becker A."/>
            <person name="Abrahante J.E."/>
            <person name="Garbe J."/>
            <person name="Badalamenti J.P."/>
            <person name="Herman A."/>
            <person name="Mangelson H."/>
            <person name="Liachko I."/>
            <person name="Sullivan S."/>
            <person name="Sone E.D."/>
            <person name="Koren S."/>
            <person name="Silverstein K.A.T."/>
            <person name="Beckman K.B."/>
            <person name="Gohl D.M."/>
        </authorList>
    </citation>
    <scope>NUCLEOTIDE SEQUENCE</scope>
    <source>
        <strain evidence="1">Duluth1</strain>
        <tissue evidence="1">Whole animal</tissue>
    </source>
</reference>
<protein>
    <submittedName>
        <fullName evidence="1">Uncharacterized protein</fullName>
    </submittedName>
</protein>
<comment type="caution">
    <text evidence="1">The sequence shown here is derived from an EMBL/GenBank/DDBJ whole genome shotgun (WGS) entry which is preliminary data.</text>
</comment>
<gene>
    <name evidence="1" type="ORF">DPMN_038724</name>
</gene>
<dbReference type="EMBL" id="JAIWYP010000002">
    <property type="protein sequence ID" value="KAH3875458.1"/>
    <property type="molecule type" value="Genomic_DNA"/>
</dbReference>
<reference evidence="1" key="2">
    <citation type="submission" date="2020-11" db="EMBL/GenBank/DDBJ databases">
        <authorList>
            <person name="McCartney M.A."/>
            <person name="Auch B."/>
            <person name="Kono T."/>
            <person name="Mallez S."/>
            <person name="Becker A."/>
            <person name="Gohl D.M."/>
            <person name="Silverstein K.A.T."/>
            <person name="Koren S."/>
            <person name="Bechman K.B."/>
            <person name="Herman A."/>
            <person name="Abrahante J.E."/>
            <person name="Garbe J."/>
        </authorList>
    </citation>
    <scope>NUCLEOTIDE SEQUENCE</scope>
    <source>
        <strain evidence="1">Duluth1</strain>
        <tissue evidence="1">Whole animal</tissue>
    </source>
</reference>
<evidence type="ECO:0000313" key="2">
    <source>
        <dbReference type="Proteomes" id="UP000828390"/>
    </source>
</evidence>
<proteinExistence type="predicted"/>
<accession>A0A9D4RQK5</accession>
<name>A0A9D4RQK5_DREPO</name>
<evidence type="ECO:0000313" key="1">
    <source>
        <dbReference type="EMBL" id="KAH3875458.1"/>
    </source>
</evidence>
<organism evidence="1 2">
    <name type="scientific">Dreissena polymorpha</name>
    <name type="common">Zebra mussel</name>
    <name type="synonym">Mytilus polymorpha</name>
    <dbReference type="NCBI Taxonomy" id="45954"/>
    <lineage>
        <taxon>Eukaryota</taxon>
        <taxon>Metazoa</taxon>
        <taxon>Spiralia</taxon>
        <taxon>Lophotrochozoa</taxon>
        <taxon>Mollusca</taxon>
        <taxon>Bivalvia</taxon>
        <taxon>Autobranchia</taxon>
        <taxon>Heteroconchia</taxon>
        <taxon>Euheterodonta</taxon>
        <taxon>Imparidentia</taxon>
        <taxon>Neoheterodontei</taxon>
        <taxon>Myida</taxon>
        <taxon>Dreissenoidea</taxon>
        <taxon>Dreissenidae</taxon>
        <taxon>Dreissena</taxon>
    </lineage>
</organism>